<evidence type="ECO:0000313" key="1">
    <source>
        <dbReference type="EMBL" id="CAG7730651.1"/>
    </source>
</evidence>
<comment type="caution">
    <text evidence="1">The sequence shown here is derived from an EMBL/GenBank/DDBJ whole genome shotgun (WGS) entry which is preliminary data.</text>
</comment>
<dbReference type="Proteomes" id="UP000708208">
    <property type="component" value="Unassembled WGS sequence"/>
</dbReference>
<dbReference type="AlphaFoldDB" id="A0A8J2K8Z4"/>
<organism evidence="1 2">
    <name type="scientific">Allacma fusca</name>
    <dbReference type="NCBI Taxonomy" id="39272"/>
    <lineage>
        <taxon>Eukaryota</taxon>
        <taxon>Metazoa</taxon>
        <taxon>Ecdysozoa</taxon>
        <taxon>Arthropoda</taxon>
        <taxon>Hexapoda</taxon>
        <taxon>Collembola</taxon>
        <taxon>Symphypleona</taxon>
        <taxon>Sminthuridae</taxon>
        <taxon>Allacma</taxon>
    </lineage>
</organism>
<protein>
    <submittedName>
        <fullName evidence="1">Uncharacterized protein</fullName>
    </submittedName>
</protein>
<evidence type="ECO:0000313" key="2">
    <source>
        <dbReference type="Proteomes" id="UP000708208"/>
    </source>
</evidence>
<accession>A0A8J2K8Z4</accession>
<sequence length="71" mass="8767">MHMRYQCSNPWNNAAYWRRIRQDPTFKERDKAGRRARYYRSRKTERQVQAFLRAQQDQRFEEHEGEFGGGL</sequence>
<proteinExistence type="predicted"/>
<reference evidence="1" key="1">
    <citation type="submission" date="2021-06" db="EMBL/GenBank/DDBJ databases">
        <authorList>
            <person name="Hodson N. C."/>
            <person name="Mongue J. A."/>
            <person name="Jaron S. K."/>
        </authorList>
    </citation>
    <scope>NUCLEOTIDE SEQUENCE</scope>
</reference>
<gene>
    <name evidence="1" type="ORF">AFUS01_LOCUS19276</name>
</gene>
<keyword evidence="2" id="KW-1185">Reference proteome</keyword>
<dbReference type="EMBL" id="CAJVCH010197611">
    <property type="protein sequence ID" value="CAG7730651.1"/>
    <property type="molecule type" value="Genomic_DNA"/>
</dbReference>
<name>A0A8J2K8Z4_9HEXA</name>